<evidence type="ECO:0000256" key="2">
    <source>
        <dbReference type="ARBA" id="ARBA00015888"/>
    </source>
</evidence>
<dbReference type="InterPro" id="IPR036590">
    <property type="entry name" value="SRAP-like"/>
</dbReference>
<keyword evidence="7" id="KW-0238">DNA-binding</keyword>
<evidence type="ECO:0000256" key="10">
    <source>
        <dbReference type="ARBA" id="ARBA00030898"/>
    </source>
</evidence>
<dbReference type="SUPFAM" id="SSF143081">
    <property type="entry name" value="BB1717-like"/>
    <property type="match status" value="2"/>
</dbReference>
<evidence type="ECO:0000313" key="14">
    <source>
        <dbReference type="Proteomes" id="UP000678393"/>
    </source>
</evidence>
<feature type="compositionally biased region" description="Polar residues" evidence="12">
    <location>
        <begin position="187"/>
        <end position="212"/>
    </location>
</feature>
<keyword evidence="8" id="KW-0456">Lyase</keyword>
<dbReference type="GO" id="GO:0003697">
    <property type="term" value="F:single-stranded DNA binding"/>
    <property type="evidence" value="ECO:0007669"/>
    <property type="project" value="InterPro"/>
</dbReference>
<evidence type="ECO:0000256" key="12">
    <source>
        <dbReference type="SAM" id="MobiDB-lite"/>
    </source>
</evidence>
<evidence type="ECO:0000313" key="13">
    <source>
        <dbReference type="EMBL" id="CAG5116708.1"/>
    </source>
</evidence>
<evidence type="ECO:0000256" key="7">
    <source>
        <dbReference type="ARBA" id="ARBA00023125"/>
    </source>
</evidence>
<feature type="region of interest" description="Disordered" evidence="12">
    <location>
        <begin position="187"/>
        <end position="243"/>
    </location>
</feature>
<dbReference type="PANTHER" id="PTHR13604:SF0">
    <property type="entry name" value="ABASIC SITE PROCESSING PROTEIN HMCES"/>
    <property type="match status" value="1"/>
</dbReference>
<evidence type="ECO:0000256" key="4">
    <source>
        <dbReference type="ARBA" id="ARBA00022763"/>
    </source>
</evidence>
<dbReference type="InterPro" id="IPR003738">
    <property type="entry name" value="SRAP"/>
</dbReference>
<keyword evidence="5" id="KW-0378">Hydrolase</keyword>
<comment type="caution">
    <text evidence="13">The sequence shown here is derived from an EMBL/GenBank/DDBJ whole genome shotgun (WGS) entry which is preliminary data.</text>
</comment>
<keyword evidence="3" id="KW-0645">Protease</keyword>
<dbReference type="Proteomes" id="UP000678393">
    <property type="component" value="Unassembled WGS sequence"/>
</dbReference>
<comment type="similarity">
    <text evidence="1">Belongs to the SOS response-associated peptidase family.</text>
</comment>
<evidence type="ECO:0000256" key="11">
    <source>
        <dbReference type="ARBA" id="ARBA00031130"/>
    </source>
</evidence>
<dbReference type="GO" id="GO:0106300">
    <property type="term" value="P:protein-DNA covalent cross-linking repair"/>
    <property type="evidence" value="ECO:0007669"/>
    <property type="project" value="InterPro"/>
</dbReference>
<evidence type="ECO:0000256" key="3">
    <source>
        <dbReference type="ARBA" id="ARBA00022670"/>
    </source>
</evidence>
<accession>A0A8S3YJX7</accession>
<keyword evidence="4" id="KW-0227">DNA damage</keyword>
<dbReference type="Gene3D" id="3.90.1680.10">
    <property type="entry name" value="SOS response associated peptidase-like"/>
    <property type="match status" value="2"/>
</dbReference>
<evidence type="ECO:0000256" key="6">
    <source>
        <dbReference type="ARBA" id="ARBA00023124"/>
    </source>
</evidence>
<dbReference type="GO" id="GO:0016829">
    <property type="term" value="F:lyase activity"/>
    <property type="evidence" value="ECO:0007669"/>
    <property type="project" value="UniProtKB-KW"/>
</dbReference>
<dbReference type="Pfam" id="PF02586">
    <property type="entry name" value="SRAP"/>
    <property type="match status" value="2"/>
</dbReference>
<keyword evidence="14" id="KW-1185">Reference proteome</keyword>
<organism evidence="13 14">
    <name type="scientific">Candidula unifasciata</name>
    <dbReference type="NCBI Taxonomy" id="100452"/>
    <lineage>
        <taxon>Eukaryota</taxon>
        <taxon>Metazoa</taxon>
        <taxon>Spiralia</taxon>
        <taxon>Lophotrochozoa</taxon>
        <taxon>Mollusca</taxon>
        <taxon>Gastropoda</taxon>
        <taxon>Heterobranchia</taxon>
        <taxon>Euthyneura</taxon>
        <taxon>Panpulmonata</taxon>
        <taxon>Eupulmonata</taxon>
        <taxon>Stylommatophora</taxon>
        <taxon>Helicina</taxon>
        <taxon>Helicoidea</taxon>
        <taxon>Geomitridae</taxon>
        <taxon>Candidula</taxon>
    </lineage>
</organism>
<proteinExistence type="inferred from homology"/>
<dbReference type="GO" id="GO:0006508">
    <property type="term" value="P:proteolysis"/>
    <property type="evidence" value="ECO:0007669"/>
    <property type="project" value="UniProtKB-KW"/>
</dbReference>
<reference evidence="13" key="1">
    <citation type="submission" date="2021-04" db="EMBL/GenBank/DDBJ databases">
        <authorList>
            <consortium name="Molecular Ecology Group"/>
        </authorList>
    </citation>
    <scope>NUCLEOTIDE SEQUENCE</scope>
</reference>
<evidence type="ECO:0000256" key="1">
    <source>
        <dbReference type="ARBA" id="ARBA00008136"/>
    </source>
</evidence>
<evidence type="ECO:0000256" key="8">
    <source>
        <dbReference type="ARBA" id="ARBA00023239"/>
    </source>
</evidence>
<evidence type="ECO:0000256" key="9">
    <source>
        <dbReference type="ARBA" id="ARBA00030390"/>
    </source>
</evidence>
<evidence type="ECO:0000256" key="5">
    <source>
        <dbReference type="ARBA" id="ARBA00022801"/>
    </source>
</evidence>
<dbReference type="OrthoDB" id="2111841at2759"/>
<dbReference type="PANTHER" id="PTHR13604">
    <property type="entry name" value="DC12-RELATED"/>
    <property type="match status" value="1"/>
</dbReference>
<dbReference type="GO" id="GO:0008233">
    <property type="term" value="F:peptidase activity"/>
    <property type="evidence" value="ECO:0007669"/>
    <property type="project" value="UniProtKB-KW"/>
</dbReference>
<keyword evidence="6" id="KW-0190">Covalent protein-DNA linkage</keyword>
<name>A0A8S3YJX7_9EUPU</name>
<dbReference type="AlphaFoldDB" id="A0A8S3YJX7"/>
<gene>
    <name evidence="13" type="ORF">CUNI_LOCUS2266</name>
</gene>
<protein>
    <recommendedName>
        <fullName evidence="2">Abasic site processing protein HMCES</fullName>
    </recommendedName>
    <alternativeName>
        <fullName evidence="9">Embryonic stem cell-specific 5-hydroxymethylcytosine-binding protein</fullName>
    </alternativeName>
    <alternativeName>
        <fullName evidence="10">Peptidase HMCES</fullName>
    </alternativeName>
    <alternativeName>
        <fullName evidence="11">SRAP domain-containing protein 1</fullName>
    </alternativeName>
</protein>
<sequence>MCGRTACTLEPDDVVKACTYKDGNGKRRHPIWKDAPGGQTYWPSYNIAPTQHTPVLVASNFDGLIKGEFISERTMTPMKWGLTPSWHKGDPYKVPYETNNCRAEGMLEKKTYKVPLQKGRRCVVLADGYYEWKATPEGKQPYFFYFPQPNNITYPGETAKIEIIKDEKTNIKETHLDKAIKQELLSQEVGQETHNSNQRKSNTLIKQEGSSDVETHKLPQPVNKNNLKQEKPDSCDIETKPPHSFWDAVKSEKSEVQLDPITGESQLVKSCDVAESVHGAEKLKQADNGDGASDEVGEWKGQRLLTMAGVYDVWKSPDGSPPLYSYSVITVPASSELEWCHNRMPAILSTEEEVQKWLDAASVPLEEAASLVKPQNCLKFHPVSKAVNNSRYKSPDCIKPVELSKPKVCPSSSVMRNWLKSGSPAKKKKIE</sequence>
<dbReference type="EMBL" id="CAJHNH020000289">
    <property type="protein sequence ID" value="CAG5116708.1"/>
    <property type="molecule type" value="Genomic_DNA"/>
</dbReference>
<feature type="compositionally biased region" description="Basic and acidic residues" evidence="12">
    <location>
        <begin position="227"/>
        <end position="241"/>
    </location>
</feature>